<dbReference type="AlphaFoldDB" id="A0A1T4ZPN4"/>
<feature type="transmembrane region" description="Helical" evidence="1">
    <location>
        <begin position="76"/>
        <end position="96"/>
    </location>
</feature>
<dbReference type="RefSeq" id="WP_079510361.1">
    <property type="nucleotide sequence ID" value="NZ_FUYL01000001.1"/>
</dbReference>
<feature type="transmembrane region" description="Helical" evidence="1">
    <location>
        <begin position="46"/>
        <end position="64"/>
    </location>
</feature>
<accession>A0A1T4ZPN4</accession>
<name>A0A1T4ZPN4_9FLAO</name>
<dbReference type="OrthoDB" id="1424008at2"/>
<gene>
    <name evidence="2" type="ORF">SAMN05660866_00003</name>
</gene>
<keyword evidence="1" id="KW-0472">Membrane</keyword>
<keyword evidence="3" id="KW-1185">Reference proteome</keyword>
<protein>
    <submittedName>
        <fullName evidence="2">Uncharacterized protein</fullName>
    </submittedName>
</protein>
<evidence type="ECO:0000256" key="1">
    <source>
        <dbReference type="SAM" id="Phobius"/>
    </source>
</evidence>
<evidence type="ECO:0000313" key="3">
    <source>
        <dbReference type="Proteomes" id="UP000190339"/>
    </source>
</evidence>
<organism evidence="2 3">
    <name type="scientific">Maribacter arcticus</name>
    <dbReference type="NCBI Taxonomy" id="561365"/>
    <lineage>
        <taxon>Bacteria</taxon>
        <taxon>Pseudomonadati</taxon>
        <taxon>Bacteroidota</taxon>
        <taxon>Flavobacteriia</taxon>
        <taxon>Flavobacteriales</taxon>
        <taxon>Flavobacteriaceae</taxon>
        <taxon>Maribacter</taxon>
    </lineage>
</organism>
<dbReference type="STRING" id="561365.SAMN05660866_00003"/>
<sequence>MEVYRTYVLYTIVTTHLRKTERPYNPEEIKELKSRKNSLWQHFENFGMKFIGMTFVLLAPLLLYDKFVDKVASETQLLILIPLLIISVGIVIYWMNKNGEIGWNRKIENEIKNGKAQVLKIETQKVYKRKETYDLGSGFYIKISENETLYLQGQYFDQLQYSRKFPNTEFEISRTSLTFNELLNFEALGKYLKPEKKLKAFTKEQFNKDEVHYDGDLLNIPIDEIE</sequence>
<dbReference type="EMBL" id="FUYL01000001">
    <property type="protein sequence ID" value="SKB24658.1"/>
    <property type="molecule type" value="Genomic_DNA"/>
</dbReference>
<evidence type="ECO:0000313" key="2">
    <source>
        <dbReference type="EMBL" id="SKB24658.1"/>
    </source>
</evidence>
<proteinExistence type="predicted"/>
<dbReference type="Proteomes" id="UP000190339">
    <property type="component" value="Unassembled WGS sequence"/>
</dbReference>
<keyword evidence="1" id="KW-1133">Transmembrane helix</keyword>
<reference evidence="3" key="1">
    <citation type="submission" date="2017-02" db="EMBL/GenBank/DDBJ databases">
        <authorList>
            <person name="Varghese N."/>
            <person name="Submissions S."/>
        </authorList>
    </citation>
    <scope>NUCLEOTIDE SEQUENCE [LARGE SCALE GENOMIC DNA]</scope>
    <source>
        <strain evidence="3">DSM 23546</strain>
    </source>
</reference>
<keyword evidence="1" id="KW-0812">Transmembrane</keyword>